<dbReference type="InterPro" id="IPR005215">
    <property type="entry name" value="Trig_fac"/>
</dbReference>
<dbReference type="GO" id="GO:0005737">
    <property type="term" value="C:cytoplasm"/>
    <property type="evidence" value="ECO:0007669"/>
    <property type="project" value="UniProtKB-SubCell"/>
</dbReference>
<dbReference type="GO" id="GO:0043022">
    <property type="term" value="F:ribosome binding"/>
    <property type="evidence" value="ECO:0007669"/>
    <property type="project" value="TreeGrafter"/>
</dbReference>
<comment type="caution">
    <text evidence="12">The sequence shown here is derived from an EMBL/GenBank/DDBJ whole genome shotgun (WGS) entry which is preliminary data.</text>
</comment>
<dbReference type="EMBL" id="MFJG01000023">
    <property type="protein sequence ID" value="OGG06316.1"/>
    <property type="molecule type" value="Genomic_DNA"/>
</dbReference>
<name>A0A1F5Z1N3_9BACT</name>
<reference evidence="12 13" key="1">
    <citation type="journal article" date="2016" name="Nat. Commun.">
        <title>Thousands of microbial genomes shed light on interconnected biogeochemical processes in an aquifer system.</title>
        <authorList>
            <person name="Anantharaman K."/>
            <person name="Brown C.T."/>
            <person name="Hug L.A."/>
            <person name="Sharon I."/>
            <person name="Castelle C.J."/>
            <person name="Probst A.J."/>
            <person name="Thomas B.C."/>
            <person name="Singh A."/>
            <person name="Wilkins M.J."/>
            <person name="Karaoz U."/>
            <person name="Brodie E.L."/>
            <person name="Williams K.H."/>
            <person name="Hubbard S.S."/>
            <person name="Banfield J.F."/>
        </authorList>
    </citation>
    <scope>NUCLEOTIDE SEQUENCE [LARGE SCALE GENOMIC DNA]</scope>
</reference>
<dbReference type="EC" id="5.2.1.8" evidence="4"/>
<evidence type="ECO:0000313" key="13">
    <source>
        <dbReference type="Proteomes" id="UP000178681"/>
    </source>
</evidence>
<keyword evidence="8" id="KW-0413">Isomerase</keyword>
<feature type="domain" description="Trigger factor C-terminal" evidence="11">
    <location>
        <begin position="137"/>
        <end position="270"/>
    </location>
</feature>
<organism evidence="12 13">
    <name type="scientific">Candidatus Gottesmanbacteria bacterium RIFCSPHIGHO2_01_FULL_42_12</name>
    <dbReference type="NCBI Taxonomy" id="1798377"/>
    <lineage>
        <taxon>Bacteria</taxon>
        <taxon>Candidatus Gottesmaniibacteriota</taxon>
    </lineage>
</organism>
<evidence type="ECO:0000256" key="1">
    <source>
        <dbReference type="ARBA" id="ARBA00000971"/>
    </source>
</evidence>
<evidence type="ECO:0000256" key="7">
    <source>
        <dbReference type="ARBA" id="ARBA00023186"/>
    </source>
</evidence>
<keyword evidence="6" id="KW-0697">Rotamase</keyword>
<dbReference type="Pfam" id="PF05698">
    <property type="entry name" value="Trigger_C"/>
    <property type="match status" value="1"/>
</dbReference>
<protein>
    <recommendedName>
        <fullName evidence="5">Trigger factor</fullName>
        <ecNumber evidence="4">5.2.1.8</ecNumber>
    </recommendedName>
    <alternativeName>
        <fullName evidence="9">PPIase</fullName>
    </alternativeName>
</protein>
<dbReference type="GO" id="GO:0044183">
    <property type="term" value="F:protein folding chaperone"/>
    <property type="evidence" value="ECO:0007669"/>
    <property type="project" value="TreeGrafter"/>
</dbReference>
<dbReference type="SUPFAM" id="SSF102735">
    <property type="entry name" value="Trigger factor ribosome-binding domain"/>
    <property type="match status" value="1"/>
</dbReference>
<comment type="subcellular location">
    <subcellularLocation>
        <location evidence="2">Cytoplasm</location>
    </subcellularLocation>
</comment>
<dbReference type="STRING" id="1798377.A2872_01135"/>
<dbReference type="GO" id="GO:0051083">
    <property type="term" value="P:'de novo' cotranslational protein folding"/>
    <property type="evidence" value="ECO:0007669"/>
    <property type="project" value="TreeGrafter"/>
</dbReference>
<dbReference type="GO" id="GO:0043335">
    <property type="term" value="P:protein unfolding"/>
    <property type="evidence" value="ECO:0007669"/>
    <property type="project" value="TreeGrafter"/>
</dbReference>
<dbReference type="Proteomes" id="UP000178681">
    <property type="component" value="Unassembled WGS sequence"/>
</dbReference>
<dbReference type="GO" id="GO:0003755">
    <property type="term" value="F:peptidyl-prolyl cis-trans isomerase activity"/>
    <property type="evidence" value="ECO:0007669"/>
    <property type="project" value="UniProtKB-KW"/>
</dbReference>
<proteinExistence type="inferred from homology"/>
<dbReference type="Gene3D" id="3.30.70.1050">
    <property type="entry name" value="Trigger factor ribosome-binding domain"/>
    <property type="match status" value="1"/>
</dbReference>
<feature type="domain" description="Trigger factor ribosome-binding bacterial" evidence="10">
    <location>
        <begin position="5"/>
        <end position="117"/>
    </location>
</feature>
<evidence type="ECO:0000256" key="6">
    <source>
        <dbReference type="ARBA" id="ARBA00023110"/>
    </source>
</evidence>
<evidence type="ECO:0000256" key="3">
    <source>
        <dbReference type="ARBA" id="ARBA00005464"/>
    </source>
</evidence>
<comment type="catalytic activity">
    <reaction evidence="1">
        <text>[protein]-peptidylproline (omega=180) = [protein]-peptidylproline (omega=0)</text>
        <dbReference type="Rhea" id="RHEA:16237"/>
        <dbReference type="Rhea" id="RHEA-COMP:10747"/>
        <dbReference type="Rhea" id="RHEA-COMP:10748"/>
        <dbReference type="ChEBI" id="CHEBI:83833"/>
        <dbReference type="ChEBI" id="CHEBI:83834"/>
        <dbReference type="EC" id="5.2.1.8"/>
    </reaction>
</comment>
<dbReference type="GO" id="GO:0015031">
    <property type="term" value="P:protein transport"/>
    <property type="evidence" value="ECO:0007669"/>
    <property type="project" value="InterPro"/>
</dbReference>
<dbReference type="InterPro" id="IPR008880">
    <property type="entry name" value="Trigger_fac_C"/>
</dbReference>
<dbReference type="AlphaFoldDB" id="A0A1F5Z1N3"/>
<dbReference type="InterPro" id="IPR036611">
    <property type="entry name" value="Trigger_fac_ribosome-bd_sf"/>
</dbReference>
<evidence type="ECO:0000313" key="12">
    <source>
        <dbReference type="EMBL" id="OGG06316.1"/>
    </source>
</evidence>
<evidence type="ECO:0000256" key="9">
    <source>
        <dbReference type="ARBA" id="ARBA00029986"/>
    </source>
</evidence>
<evidence type="ECO:0000256" key="8">
    <source>
        <dbReference type="ARBA" id="ARBA00023235"/>
    </source>
</evidence>
<dbReference type="SUPFAM" id="SSF109998">
    <property type="entry name" value="Triger factor/SurA peptide-binding domain-like"/>
    <property type="match status" value="1"/>
</dbReference>
<dbReference type="Pfam" id="PF05697">
    <property type="entry name" value="Trigger_N"/>
    <property type="match status" value="1"/>
</dbReference>
<comment type="similarity">
    <text evidence="3">Belongs to the FKBP-type PPIase family. Tig subfamily.</text>
</comment>
<dbReference type="PANTHER" id="PTHR30560">
    <property type="entry name" value="TRIGGER FACTOR CHAPERONE AND PEPTIDYL-PROLYL CIS/TRANS ISOMERASE"/>
    <property type="match status" value="1"/>
</dbReference>
<accession>A0A1F5Z1N3</accession>
<evidence type="ECO:0000256" key="2">
    <source>
        <dbReference type="ARBA" id="ARBA00004496"/>
    </source>
</evidence>
<gene>
    <name evidence="12" type="ORF">A2872_01135</name>
</gene>
<evidence type="ECO:0000259" key="10">
    <source>
        <dbReference type="Pfam" id="PF05697"/>
    </source>
</evidence>
<dbReference type="InterPro" id="IPR008881">
    <property type="entry name" value="Trigger_fac_ribosome-bd_bac"/>
</dbReference>
<evidence type="ECO:0000256" key="4">
    <source>
        <dbReference type="ARBA" id="ARBA00013194"/>
    </source>
</evidence>
<dbReference type="Gene3D" id="1.10.3120.10">
    <property type="entry name" value="Trigger factor, C-terminal domain"/>
    <property type="match status" value="1"/>
</dbReference>
<dbReference type="InterPro" id="IPR037041">
    <property type="entry name" value="Trigger_fac_C_sf"/>
</dbReference>
<keyword evidence="7" id="KW-0143">Chaperone</keyword>
<dbReference type="PANTHER" id="PTHR30560:SF3">
    <property type="entry name" value="TRIGGER FACTOR-LIKE PROTEIN TIG, CHLOROPLASTIC"/>
    <property type="match status" value="1"/>
</dbReference>
<evidence type="ECO:0000256" key="5">
    <source>
        <dbReference type="ARBA" id="ARBA00016902"/>
    </source>
</evidence>
<sequence>MDTDSSITLTLTVPWSDVKKVYDQIIDLALTEIEIEGFRKGMAPRELALKKIDTGKVYGEVVNQILPKAYADEVKKQNLTPIVSPKVQIVTAEENKDWVFKAMTAQKPDVDLGDYKAQIKTGKIWTPGSAKATPDEQGDAESKSKRINDIITKLLEVAKLNIPHMLIDDEADRLLAMLIDDIRAAGLTFEQYLQSKGLNADQIKAQYHSQAETTLKLEFILGEIAQTENISVTQEEIDAVIAKEKDEKSKDNLKKQSYLLASVLRREKTLTYLANL</sequence>
<evidence type="ECO:0000259" key="11">
    <source>
        <dbReference type="Pfam" id="PF05698"/>
    </source>
</evidence>
<dbReference type="InterPro" id="IPR027304">
    <property type="entry name" value="Trigger_fact/SurA_dom_sf"/>
</dbReference>